<proteinExistence type="predicted"/>
<evidence type="ECO:0000313" key="1">
    <source>
        <dbReference type="EMBL" id="AKU92400.1"/>
    </source>
</evidence>
<dbReference type="STRING" id="1391653.AKJ08_2787"/>
<evidence type="ECO:0000313" key="2">
    <source>
        <dbReference type="Proteomes" id="UP000055590"/>
    </source>
</evidence>
<keyword evidence="2" id="KW-1185">Reference proteome</keyword>
<sequence>MRKFYFQTGLIIEGARIVRIRFPANADTMATLEDAKGISVTKAFGAGSELVALVNGPEGAPSANPFNDVTSNVDYGEYIEFVFAGACAMSRSKDPKTGKEALVVYSDGDIKLGGTVEAFPFSQSALVEAVSIGFRLEGDPDDPGPHAPKVG</sequence>
<protein>
    <submittedName>
        <fullName evidence="1">Uncharacterized protein</fullName>
    </submittedName>
</protein>
<organism evidence="1 2">
    <name type="scientific">Vulgatibacter incomptus</name>
    <dbReference type="NCBI Taxonomy" id="1391653"/>
    <lineage>
        <taxon>Bacteria</taxon>
        <taxon>Pseudomonadati</taxon>
        <taxon>Myxococcota</taxon>
        <taxon>Myxococcia</taxon>
        <taxon>Myxococcales</taxon>
        <taxon>Cystobacterineae</taxon>
        <taxon>Vulgatibacteraceae</taxon>
        <taxon>Vulgatibacter</taxon>
    </lineage>
</organism>
<dbReference type="KEGG" id="vin:AKJ08_2787"/>
<dbReference type="AlphaFoldDB" id="A0A0K1PFV6"/>
<gene>
    <name evidence="1" type="ORF">AKJ08_2787</name>
</gene>
<dbReference type="RefSeq" id="WP_050726575.1">
    <property type="nucleotide sequence ID" value="NZ_CP012332.1"/>
</dbReference>
<dbReference type="EMBL" id="CP012332">
    <property type="protein sequence ID" value="AKU92400.1"/>
    <property type="molecule type" value="Genomic_DNA"/>
</dbReference>
<name>A0A0K1PFV6_9BACT</name>
<accession>A0A0K1PFV6</accession>
<reference evidence="1 2" key="1">
    <citation type="submission" date="2015-08" db="EMBL/GenBank/DDBJ databases">
        <authorList>
            <person name="Babu N.S."/>
            <person name="Beckwith C.J."/>
            <person name="Beseler K.G."/>
            <person name="Brison A."/>
            <person name="Carone J.V."/>
            <person name="Caskin T.P."/>
            <person name="Diamond M."/>
            <person name="Durham M.E."/>
            <person name="Foxe J.M."/>
            <person name="Go M."/>
            <person name="Henderson B.A."/>
            <person name="Jones I.B."/>
            <person name="McGettigan J.A."/>
            <person name="Micheletti S.J."/>
            <person name="Nasrallah M.E."/>
            <person name="Ortiz D."/>
            <person name="Piller C.R."/>
            <person name="Privatt S.R."/>
            <person name="Schneider S.L."/>
            <person name="Sharp S."/>
            <person name="Smith T.C."/>
            <person name="Stanton J.D."/>
            <person name="Ullery H.E."/>
            <person name="Wilson R.J."/>
            <person name="Serrano M.G."/>
            <person name="Buck G."/>
            <person name="Lee V."/>
            <person name="Wang Y."/>
            <person name="Carvalho R."/>
            <person name="Voegtly L."/>
            <person name="Shi R."/>
            <person name="Duckworth R."/>
            <person name="Johnson A."/>
            <person name="Loviza R."/>
            <person name="Walstead R."/>
            <person name="Shah Z."/>
            <person name="Kiflezghi M."/>
            <person name="Wade K."/>
            <person name="Ball S.L."/>
            <person name="Bradley K.W."/>
            <person name="Asai D.J."/>
            <person name="Bowman C.A."/>
            <person name="Russell D.A."/>
            <person name="Pope W.H."/>
            <person name="Jacobs-Sera D."/>
            <person name="Hendrix R.W."/>
            <person name="Hatfull G.F."/>
        </authorList>
    </citation>
    <scope>NUCLEOTIDE SEQUENCE [LARGE SCALE GENOMIC DNA]</scope>
    <source>
        <strain evidence="1 2">DSM 27710</strain>
    </source>
</reference>
<dbReference type="Proteomes" id="UP000055590">
    <property type="component" value="Chromosome"/>
</dbReference>